<dbReference type="SUPFAM" id="SSF52172">
    <property type="entry name" value="CheY-like"/>
    <property type="match status" value="1"/>
</dbReference>
<keyword evidence="3" id="KW-0902">Two-component regulatory system</keyword>
<dbReference type="Pfam" id="PF00486">
    <property type="entry name" value="Trans_reg_C"/>
    <property type="match status" value="1"/>
</dbReference>
<evidence type="ECO:0000313" key="12">
    <source>
        <dbReference type="EMBL" id="PWJ76814.1"/>
    </source>
</evidence>
<keyword evidence="5 9" id="KW-0238">DNA-binding</keyword>
<evidence type="ECO:0000256" key="4">
    <source>
        <dbReference type="ARBA" id="ARBA00023015"/>
    </source>
</evidence>
<keyword evidence="13" id="KW-1185">Reference proteome</keyword>
<dbReference type="PROSITE" id="PS50110">
    <property type="entry name" value="RESPONSE_REGULATORY"/>
    <property type="match status" value="1"/>
</dbReference>
<dbReference type="FunFam" id="3.40.50.2300:FF:000001">
    <property type="entry name" value="DNA-binding response regulator PhoB"/>
    <property type="match status" value="1"/>
</dbReference>
<dbReference type="GO" id="GO:0000156">
    <property type="term" value="F:phosphorelay response regulator activity"/>
    <property type="evidence" value="ECO:0007669"/>
    <property type="project" value="TreeGrafter"/>
</dbReference>
<dbReference type="GO" id="GO:0005829">
    <property type="term" value="C:cytosol"/>
    <property type="evidence" value="ECO:0007669"/>
    <property type="project" value="TreeGrafter"/>
</dbReference>
<dbReference type="PANTHER" id="PTHR48111:SF2">
    <property type="entry name" value="RESPONSE REGULATOR SAER"/>
    <property type="match status" value="1"/>
</dbReference>
<feature type="domain" description="OmpR/PhoB-type" evidence="11">
    <location>
        <begin position="134"/>
        <end position="233"/>
    </location>
</feature>
<comment type="caution">
    <text evidence="12">The sequence shown here is derived from an EMBL/GenBank/DDBJ whole genome shotgun (WGS) entry which is preliminary data.</text>
</comment>
<dbReference type="CDD" id="cd00383">
    <property type="entry name" value="trans_reg_C"/>
    <property type="match status" value="1"/>
</dbReference>
<reference evidence="12 13" key="1">
    <citation type="submission" date="2018-05" db="EMBL/GenBank/DDBJ databases">
        <authorList>
            <person name="Goeker M."/>
            <person name="Huntemann M."/>
            <person name="Clum A."/>
            <person name="Pillay M."/>
            <person name="Palaniappan K."/>
            <person name="Varghese N."/>
            <person name="Mikhailova N."/>
            <person name="Stamatis D."/>
            <person name="Reddy T."/>
            <person name="Daum C."/>
            <person name="Shapiro N."/>
            <person name="Ivanova N."/>
            <person name="Kyrpides N."/>
            <person name="Woyke T."/>
        </authorList>
    </citation>
    <scope>NUCLEOTIDE SEQUENCE [LARGE SCALE GENOMIC DNA]</scope>
    <source>
        <strain evidence="12 13">DSM 26524</strain>
    </source>
</reference>
<organism evidence="12 13">
    <name type="scientific">Murimonas intestini</name>
    <dbReference type="NCBI Taxonomy" id="1337051"/>
    <lineage>
        <taxon>Bacteria</taxon>
        <taxon>Bacillati</taxon>
        <taxon>Bacillota</taxon>
        <taxon>Clostridia</taxon>
        <taxon>Lachnospirales</taxon>
        <taxon>Lachnospiraceae</taxon>
        <taxon>Murimonas</taxon>
    </lineage>
</organism>
<dbReference type="InterPro" id="IPR039420">
    <property type="entry name" value="WalR-like"/>
</dbReference>
<dbReference type="Pfam" id="PF00072">
    <property type="entry name" value="Response_reg"/>
    <property type="match status" value="1"/>
</dbReference>
<dbReference type="FunFam" id="1.10.10.10:FF:000018">
    <property type="entry name" value="DNA-binding response regulator ResD"/>
    <property type="match status" value="1"/>
</dbReference>
<keyword evidence="6" id="KW-0804">Transcription</keyword>
<name>A0AB73T654_9FIRM</name>
<proteinExistence type="predicted"/>
<dbReference type="AlphaFoldDB" id="A0AB73T654"/>
<feature type="domain" description="Response regulatory" evidence="10">
    <location>
        <begin position="7"/>
        <end position="120"/>
    </location>
</feature>
<dbReference type="RefSeq" id="WP_109625948.1">
    <property type="nucleotide sequence ID" value="NZ_CABJAT010000013.1"/>
</dbReference>
<evidence type="ECO:0000256" key="5">
    <source>
        <dbReference type="ARBA" id="ARBA00023125"/>
    </source>
</evidence>
<dbReference type="InterPro" id="IPR001789">
    <property type="entry name" value="Sig_transdc_resp-reg_receiver"/>
</dbReference>
<feature type="modified residue" description="4-aspartylphosphate" evidence="8">
    <location>
        <position position="56"/>
    </location>
</feature>
<evidence type="ECO:0000256" key="3">
    <source>
        <dbReference type="ARBA" id="ARBA00023012"/>
    </source>
</evidence>
<dbReference type="PANTHER" id="PTHR48111">
    <property type="entry name" value="REGULATOR OF RPOS"/>
    <property type="match status" value="1"/>
</dbReference>
<dbReference type="Gene3D" id="3.40.50.2300">
    <property type="match status" value="1"/>
</dbReference>
<keyword evidence="4" id="KW-0805">Transcription regulation</keyword>
<feature type="DNA-binding region" description="OmpR/PhoB-type" evidence="9">
    <location>
        <begin position="134"/>
        <end position="233"/>
    </location>
</feature>
<dbReference type="EMBL" id="QGGY01000004">
    <property type="protein sequence ID" value="PWJ76814.1"/>
    <property type="molecule type" value="Genomic_DNA"/>
</dbReference>
<evidence type="ECO:0000313" key="13">
    <source>
        <dbReference type="Proteomes" id="UP000245412"/>
    </source>
</evidence>
<dbReference type="CDD" id="cd17574">
    <property type="entry name" value="REC_OmpR"/>
    <property type="match status" value="1"/>
</dbReference>
<protein>
    <recommendedName>
        <fullName evidence="1">Stage 0 sporulation protein A homolog</fullName>
    </recommendedName>
</protein>
<evidence type="ECO:0000256" key="6">
    <source>
        <dbReference type="ARBA" id="ARBA00023163"/>
    </source>
</evidence>
<evidence type="ECO:0000256" key="1">
    <source>
        <dbReference type="ARBA" id="ARBA00018672"/>
    </source>
</evidence>
<dbReference type="InterPro" id="IPR036388">
    <property type="entry name" value="WH-like_DNA-bd_sf"/>
</dbReference>
<evidence type="ECO:0000256" key="7">
    <source>
        <dbReference type="ARBA" id="ARBA00024867"/>
    </source>
</evidence>
<dbReference type="SUPFAM" id="SSF46894">
    <property type="entry name" value="C-terminal effector domain of the bipartite response regulators"/>
    <property type="match status" value="1"/>
</dbReference>
<evidence type="ECO:0000256" key="8">
    <source>
        <dbReference type="PROSITE-ProRule" id="PRU00169"/>
    </source>
</evidence>
<evidence type="ECO:0000256" key="2">
    <source>
        <dbReference type="ARBA" id="ARBA00022553"/>
    </source>
</evidence>
<dbReference type="SMART" id="SM00862">
    <property type="entry name" value="Trans_reg_C"/>
    <property type="match status" value="1"/>
</dbReference>
<dbReference type="InterPro" id="IPR016032">
    <property type="entry name" value="Sig_transdc_resp-reg_C-effctor"/>
</dbReference>
<dbReference type="InterPro" id="IPR011006">
    <property type="entry name" value="CheY-like_superfamily"/>
</dbReference>
<comment type="function">
    <text evidence="7">May play the central regulatory role in sporulation. It may be an element of the effector pathway responsible for the activation of sporulation genes in response to nutritional stress. Spo0A may act in concert with spo0H (a sigma factor) to control the expression of some genes that are critical to the sporulation process.</text>
</comment>
<keyword evidence="2 8" id="KW-0597">Phosphoprotein</keyword>
<dbReference type="Gene3D" id="6.10.250.690">
    <property type="match status" value="1"/>
</dbReference>
<dbReference type="SMART" id="SM00448">
    <property type="entry name" value="REC"/>
    <property type="match status" value="1"/>
</dbReference>
<sequence>MGYEGYNILICDDDKAIVDAVGIYLSGEGYSVYKAYDGAQVFDIIQKEQIHLVLLDIMMPVMDGLEVTKMIREQSGIPIIFMSAKAQDEDKIQGLQIGADDYITKPFNPRELVARVNSMVRRYTKLGAMPADEANSYRTGGLVISDDKKKVTVDGRDVRLTPLEYNILLFLVKNQGKVYTINEIYENIWNEEAFGADNTVAVHIRHIREKIEVNPKNPQYLKVVWGWGYKVEKYE</sequence>
<dbReference type="GO" id="GO:0000976">
    <property type="term" value="F:transcription cis-regulatory region binding"/>
    <property type="evidence" value="ECO:0007669"/>
    <property type="project" value="TreeGrafter"/>
</dbReference>
<gene>
    <name evidence="12" type="ORF">C7383_104261</name>
</gene>
<dbReference type="GO" id="GO:0032993">
    <property type="term" value="C:protein-DNA complex"/>
    <property type="evidence" value="ECO:0007669"/>
    <property type="project" value="TreeGrafter"/>
</dbReference>
<evidence type="ECO:0000256" key="9">
    <source>
        <dbReference type="PROSITE-ProRule" id="PRU01091"/>
    </source>
</evidence>
<dbReference type="Gene3D" id="1.10.10.10">
    <property type="entry name" value="Winged helix-like DNA-binding domain superfamily/Winged helix DNA-binding domain"/>
    <property type="match status" value="1"/>
</dbReference>
<dbReference type="Proteomes" id="UP000245412">
    <property type="component" value="Unassembled WGS sequence"/>
</dbReference>
<evidence type="ECO:0000259" key="10">
    <source>
        <dbReference type="PROSITE" id="PS50110"/>
    </source>
</evidence>
<accession>A0AB73T654</accession>
<dbReference type="GO" id="GO:0006355">
    <property type="term" value="P:regulation of DNA-templated transcription"/>
    <property type="evidence" value="ECO:0007669"/>
    <property type="project" value="InterPro"/>
</dbReference>
<evidence type="ECO:0000259" key="11">
    <source>
        <dbReference type="PROSITE" id="PS51755"/>
    </source>
</evidence>
<dbReference type="PROSITE" id="PS51755">
    <property type="entry name" value="OMPR_PHOB"/>
    <property type="match status" value="1"/>
</dbReference>
<dbReference type="InterPro" id="IPR001867">
    <property type="entry name" value="OmpR/PhoB-type_DNA-bd"/>
</dbReference>